<name>A0ABU2M652_9ACTN</name>
<protein>
    <recommendedName>
        <fullName evidence="3">DUF4166 domain-containing protein</fullName>
    </recommendedName>
</protein>
<reference evidence="2" key="1">
    <citation type="submission" date="2023-07" db="EMBL/GenBank/DDBJ databases">
        <title>30 novel species of actinomycetes from the DSMZ collection.</title>
        <authorList>
            <person name="Nouioui I."/>
        </authorList>
    </citation>
    <scope>NUCLEOTIDE SEQUENCE [LARGE SCALE GENOMIC DNA]</scope>
    <source>
        <strain evidence="2">DSM 44743</strain>
    </source>
</reference>
<dbReference type="Proteomes" id="UP001183390">
    <property type="component" value="Unassembled WGS sequence"/>
</dbReference>
<dbReference type="InterPro" id="IPR046674">
    <property type="entry name" value="DUF6544"/>
</dbReference>
<proteinExistence type="predicted"/>
<dbReference type="RefSeq" id="WP_311510876.1">
    <property type="nucleotide sequence ID" value="NZ_JAVREP010000003.1"/>
</dbReference>
<evidence type="ECO:0000313" key="2">
    <source>
        <dbReference type="Proteomes" id="UP001183390"/>
    </source>
</evidence>
<dbReference type="Pfam" id="PF20181">
    <property type="entry name" value="DUF6544"/>
    <property type="match status" value="1"/>
</dbReference>
<accession>A0ABU2M652</accession>
<comment type="caution">
    <text evidence="1">The sequence shown here is derived from an EMBL/GenBank/DDBJ whole genome shotgun (WGS) entry which is preliminary data.</text>
</comment>
<sequence length="262" mass="28102">MGREPSTPGAPWFARGIAPVWDRLAAPGGDAPPFRRSDLDGLPAPVARWLARAVEPGTPLARTALLEMSGRILVGGWRRFTARQVISAGRGYVWAATAWFGPLPVFGFDRYSDGTGEMRWRLAGALPVVSASGDDIARSAAGRLAAELVLTPGAALAPFVRWEAVDDTWAGARVEIGGRIHTLRVEVDAEGTLRSVRLPRWGDPDGRGFAEHTFFSLCSGERRFGAVRLPARVTAGWDTGDRGGPGDAEPFIDIEVTSAAFR</sequence>
<evidence type="ECO:0008006" key="3">
    <source>
        <dbReference type="Google" id="ProtNLM"/>
    </source>
</evidence>
<organism evidence="1 2">
    <name type="scientific">Nocardiopsis lambiniae</name>
    <dbReference type="NCBI Taxonomy" id="3075539"/>
    <lineage>
        <taxon>Bacteria</taxon>
        <taxon>Bacillati</taxon>
        <taxon>Actinomycetota</taxon>
        <taxon>Actinomycetes</taxon>
        <taxon>Streptosporangiales</taxon>
        <taxon>Nocardiopsidaceae</taxon>
        <taxon>Nocardiopsis</taxon>
    </lineage>
</organism>
<keyword evidence="2" id="KW-1185">Reference proteome</keyword>
<gene>
    <name evidence="1" type="ORF">RM479_06920</name>
</gene>
<dbReference type="EMBL" id="JAVREP010000003">
    <property type="protein sequence ID" value="MDT0328144.1"/>
    <property type="molecule type" value="Genomic_DNA"/>
</dbReference>
<evidence type="ECO:0000313" key="1">
    <source>
        <dbReference type="EMBL" id="MDT0328144.1"/>
    </source>
</evidence>